<dbReference type="PANTHER" id="PTHR13789:SF309">
    <property type="entry name" value="PUTATIVE (AFU_ORTHOLOGUE AFUA_6G14510)-RELATED"/>
    <property type="match status" value="1"/>
</dbReference>
<dbReference type="PRINTS" id="PR00420">
    <property type="entry name" value="RNGMNOXGNASE"/>
</dbReference>
<gene>
    <name evidence="4" type="ORF">NCCP602_16810</name>
</gene>
<keyword evidence="2" id="KW-0503">Monooxygenase</keyword>
<name>A0ABN0SND2_9MICO</name>
<dbReference type="InterPro" id="IPR050493">
    <property type="entry name" value="FAD-dep_Monooxygenase_BioMet"/>
</dbReference>
<sequence length="366" mass="38978">MVPSLVVAVLPEYGRAEASIGSRYRDSMTTVRIIGGGIAGATLAATLERPDWAVTVHERRAQTPALDTAFALFPQALRALQPSGLRPAVEAAGVRIDAAQILTAEGRPLLRPPRLGALMIGRARLHSLLSAARPASTVLDLGEVDAPEDLDADVLVGADGAQSMVRRTTWGARSAPRRPPLTVIRGVVDADLSNGSVTEYWGERMLFGITPLPGGRTNWFTAFPERRFASVADGLDHLRTAARVLPDPVTDVVDAATVEQSVISGIHLSRPLPSFVRGRTVLIGDSAHAMQPNLGRGACESIIDAAALAELLNAHPPERALSLYRRRRLLTPQLVREAAGVLSHVALAGGHAARLRNRVLTTIARS</sequence>
<evidence type="ECO:0000256" key="2">
    <source>
        <dbReference type="ARBA" id="ARBA00023033"/>
    </source>
</evidence>
<dbReference type="Gene3D" id="3.50.50.60">
    <property type="entry name" value="FAD/NAD(P)-binding domain"/>
    <property type="match status" value="1"/>
</dbReference>
<evidence type="ECO:0000313" key="5">
    <source>
        <dbReference type="Proteomes" id="UP001498238"/>
    </source>
</evidence>
<dbReference type="Pfam" id="PF01494">
    <property type="entry name" value="FAD_binding_3"/>
    <property type="match status" value="1"/>
</dbReference>
<proteinExistence type="predicted"/>
<reference evidence="4 5" key="1">
    <citation type="submission" date="2024-01" db="EMBL/GenBank/DDBJ databases">
        <title>Characterization of antibiotic resistant novel bacterial strains and their environmental applications.</title>
        <authorList>
            <person name="Manzoor S."/>
            <person name="Abbas S."/>
            <person name="Arshad M."/>
            <person name="Ahmed I."/>
        </authorList>
    </citation>
    <scope>NUCLEOTIDE SEQUENCE [LARGE SCALE GENOMIC DNA]</scope>
    <source>
        <strain evidence="4 5">NCCP-602</strain>
    </source>
</reference>
<evidence type="ECO:0000256" key="1">
    <source>
        <dbReference type="ARBA" id="ARBA00023002"/>
    </source>
</evidence>
<dbReference type="EMBL" id="BAAAAF010000005">
    <property type="protein sequence ID" value="GAA0035720.1"/>
    <property type="molecule type" value="Genomic_DNA"/>
</dbReference>
<dbReference type="InterPro" id="IPR036188">
    <property type="entry name" value="FAD/NAD-bd_sf"/>
</dbReference>
<dbReference type="InterPro" id="IPR002938">
    <property type="entry name" value="FAD-bd"/>
</dbReference>
<keyword evidence="5" id="KW-1185">Reference proteome</keyword>
<evidence type="ECO:0000313" key="4">
    <source>
        <dbReference type="EMBL" id="GAA0035720.1"/>
    </source>
</evidence>
<accession>A0ABN0SND2</accession>
<organism evidence="4 5">
    <name type="scientific">Brevibacterium metallidurans</name>
    <dbReference type="NCBI Taxonomy" id="1482676"/>
    <lineage>
        <taxon>Bacteria</taxon>
        <taxon>Bacillati</taxon>
        <taxon>Actinomycetota</taxon>
        <taxon>Actinomycetes</taxon>
        <taxon>Micrococcales</taxon>
        <taxon>Brevibacteriaceae</taxon>
        <taxon>Brevibacterium</taxon>
    </lineage>
</organism>
<dbReference type="PANTHER" id="PTHR13789">
    <property type="entry name" value="MONOOXYGENASE"/>
    <property type="match status" value="1"/>
</dbReference>
<protein>
    <recommendedName>
        <fullName evidence="3">FAD-binding domain-containing protein</fullName>
    </recommendedName>
</protein>
<dbReference type="Proteomes" id="UP001498238">
    <property type="component" value="Unassembled WGS sequence"/>
</dbReference>
<comment type="caution">
    <text evidence="4">The sequence shown here is derived from an EMBL/GenBank/DDBJ whole genome shotgun (WGS) entry which is preliminary data.</text>
</comment>
<dbReference type="SUPFAM" id="SSF51905">
    <property type="entry name" value="FAD/NAD(P)-binding domain"/>
    <property type="match status" value="1"/>
</dbReference>
<evidence type="ECO:0000259" key="3">
    <source>
        <dbReference type="Pfam" id="PF01494"/>
    </source>
</evidence>
<feature type="domain" description="FAD-binding" evidence="3">
    <location>
        <begin position="126"/>
        <end position="333"/>
    </location>
</feature>
<keyword evidence="1" id="KW-0560">Oxidoreductase</keyword>